<sequence>MTDSNTLFLQTASAVMNELDIRYMEADLDGKMQLKDDLDKAMMTFSEIRCRLLESEVICTPEDVAQMQHLRQEVNKAGTVQSVLSTMVRLTRFFARL</sequence>
<evidence type="ECO:0000313" key="1">
    <source>
        <dbReference type="EMBL" id="PSB25522.1"/>
    </source>
</evidence>
<name>A0A2T1DYG6_9CYAN</name>
<evidence type="ECO:0000313" key="2">
    <source>
        <dbReference type="Proteomes" id="UP000239576"/>
    </source>
</evidence>
<keyword evidence="2" id="KW-1185">Reference proteome</keyword>
<dbReference type="AlphaFoldDB" id="A0A2T1DYG6"/>
<gene>
    <name evidence="1" type="ORF">C7B82_23155</name>
</gene>
<accession>A0A2T1DYG6</accession>
<reference evidence="2" key="1">
    <citation type="submission" date="2018-02" db="EMBL/GenBank/DDBJ databases">
        <authorList>
            <person name="Moore K."/>
            <person name="Momper L."/>
        </authorList>
    </citation>
    <scope>NUCLEOTIDE SEQUENCE [LARGE SCALE GENOMIC DNA]</scope>
    <source>
        <strain evidence="2">ULC18</strain>
    </source>
</reference>
<reference evidence="1 2" key="2">
    <citation type="submission" date="2018-03" db="EMBL/GenBank/DDBJ databases">
        <title>The ancient ancestry and fast evolution of plastids.</title>
        <authorList>
            <person name="Moore K.R."/>
            <person name="Magnabosco C."/>
            <person name="Momper L."/>
            <person name="Gold D.A."/>
            <person name="Bosak T."/>
            <person name="Fournier G.P."/>
        </authorList>
    </citation>
    <scope>NUCLEOTIDE SEQUENCE [LARGE SCALE GENOMIC DNA]</scope>
    <source>
        <strain evidence="1 2">ULC18</strain>
    </source>
</reference>
<organism evidence="1 2">
    <name type="scientific">Stenomitos frigidus ULC18</name>
    <dbReference type="NCBI Taxonomy" id="2107698"/>
    <lineage>
        <taxon>Bacteria</taxon>
        <taxon>Bacillati</taxon>
        <taxon>Cyanobacteriota</taxon>
        <taxon>Cyanophyceae</taxon>
        <taxon>Leptolyngbyales</taxon>
        <taxon>Leptolyngbyaceae</taxon>
        <taxon>Stenomitos</taxon>
    </lineage>
</organism>
<proteinExistence type="predicted"/>
<dbReference type="Proteomes" id="UP000239576">
    <property type="component" value="Unassembled WGS sequence"/>
</dbReference>
<protein>
    <submittedName>
        <fullName evidence="1">Uncharacterized protein</fullName>
    </submittedName>
</protein>
<dbReference type="RefSeq" id="WP_106258974.1">
    <property type="nucleotide sequence ID" value="NZ_CAWNSW010000163.1"/>
</dbReference>
<dbReference type="EMBL" id="PVWK01000124">
    <property type="protein sequence ID" value="PSB25522.1"/>
    <property type="molecule type" value="Genomic_DNA"/>
</dbReference>
<dbReference type="OrthoDB" id="574389at2"/>
<comment type="caution">
    <text evidence="1">The sequence shown here is derived from an EMBL/GenBank/DDBJ whole genome shotgun (WGS) entry which is preliminary data.</text>
</comment>